<sequence length="452" mass="47300">MSVAIRVHPSVLLSIVDHVTRASLQQQQRQPRKQESAPDVAAASPLAPVFLSTVGLLMGTTKASGAADAKTRDHERGAGGIITTLSASFELPLRLRPDDGAPADVAPSGDSAFLRRVLSDETDWPAARKHREQLKAVMPEMEVVGCYVVCAGSRWTSTRQQKDGDGGDGSALSIGGAVKKAKREAMAKADGIVAIARCVQRLLRSSALLPSAATGFVLLAVYDKEVTGAVGETDSAVRDPQQSPAAARLPYECLYVAGATVSDTLPMAEATVCPADMEWIALANEAVTPAHHPSSTAAPSASVQPGILRRLCSAAYLASAAESSVTREPTGTQTAPMASSQNFRAAEELVGSLRLIMRLLVMMAASTTDTTVAAPDDVELLRAVATCLRNVPDSSSSKSQGEPTALCVPVTEEVLSVVLALEVQCALRMRSLSKAQQRPLSSGRSTTAALHS</sequence>
<dbReference type="KEGG" id="loi:92362431"/>
<reference evidence="2" key="2">
    <citation type="journal article" date="2021" name="Sci. Data">
        <title>Chromosome-scale genome sequencing, assembly and annotation of six genomes from subfamily Leishmaniinae.</title>
        <authorList>
            <person name="Almutairi H."/>
            <person name="Urbaniak M.D."/>
            <person name="Bates M.D."/>
            <person name="Jariyapan N."/>
            <person name="Kwakye-Nuako G."/>
            <person name="Thomaz Soccol V."/>
            <person name="Al-Salem W.S."/>
            <person name="Dillon R.J."/>
            <person name="Bates P.A."/>
            <person name="Gatherer D."/>
        </authorList>
    </citation>
    <scope>NUCLEOTIDE SEQUENCE [LARGE SCALE GENOMIC DNA]</scope>
</reference>
<keyword evidence="2" id="KW-1185">Reference proteome</keyword>
<evidence type="ECO:0000313" key="1">
    <source>
        <dbReference type="EMBL" id="KAG5485624.1"/>
    </source>
</evidence>
<evidence type="ECO:0000313" key="2">
    <source>
        <dbReference type="Proteomes" id="UP000674143"/>
    </source>
</evidence>
<dbReference type="EMBL" id="JAFHLR010000010">
    <property type="protein sequence ID" value="KAG5485624.1"/>
    <property type="molecule type" value="Genomic_DNA"/>
</dbReference>
<dbReference type="GeneID" id="92362431"/>
<organism evidence="1 2">
    <name type="scientific">Leishmania orientalis</name>
    <dbReference type="NCBI Taxonomy" id="2249476"/>
    <lineage>
        <taxon>Eukaryota</taxon>
        <taxon>Discoba</taxon>
        <taxon>Euglenozoa</taxon>
        <taxon>Kinetoplastea</taxon>
        <taxon>Metakinetoplastina</taxon>
        <taxon>Trypanosomatida</taxon>
        <taxon>Trypanosomatidae</taxon>
        <taxon>Leishmaniinae</taxon>
        <taxon>Leishmania</taxon>
    </lineage>
</organism>
<dbReference type="Gene3D" id="3.40.140.10">
    <property type="entry name" value="Cytidine Deaminase, domain 2"/>
    <property type="match status" value="1"/>
</dbReference>
<gene>
    <name evidence="1" type="ORF">LSCM4_06580</name>
</gene>
<name>A0A836H4D5_9TRYP</name>
<dbReference type="RefSeq" id="XP_067065208.1">
    <property type="nucleotide sequence ID" value="XM_067208497.1"/>
</dbReference>
<protein>
    <submittedName>
        <fullName evidence="1">Uncharacterized protein</fullName>
    </submittedName>
</protein>
<dbReference type="AlphaFoldDB" id="A0A836H4D5"/>
<dbReference type="Proteomes" id="UP000674143">
    <property type="component" value="Unassembled WGS sequence"/>
</dbReference>
<accession>A0A836H4D5</accession>
<comment type="caution">
    <text evidence="1">The sequence shown here is derived from an EMBL/GenBank/DDBJ whole genome shotgun (WGS) entry which is preliminary data.</text>
</comment>
<reference evidence="2" key="1">
    <citation type="journal article" date="2021" name="Microbiol. Resour. Announc.">
        <title>LGAAP: Leishmaniinae Genome Assembly and Annotation Pipeline.</title>
        <authorList>
            <person name="Almutairi H."/>
            <person name="Urbaniak M.D."/>
            <person name="Bates M.D."/>
            <person name="Jariyapan N."/>
            <person name="Kwakye-Nuako G."/>
            <person name="Thomaz-Soccol V."/>
            <person name="Al-Salem W.S."/>
            <person name="Dillon R.J."/>
            <person name="Bates P.A."/>
            <person name="Gatherer D."/>
        </authorList>
    </citation>
    <scope>NUCLEOTIDE SEQUENCE [LARGE SCALE GENOMIC DNA]</scope>
</reference>
<proteinExistence type="predicted"/>